<evidence type="ECO:0000313" key="2">
    <source>
        <dbReference type="EMBL" id="KAH8093258.1"/>
    </source>
</evidence>
<reference evidence="2" key="1">
    <citation type="journal article" date="2021" name="New Phytol.">
        <title>Evolutionary innovations through gain and loss of genes in the ectomycorrhizal Boletales.</title>
        <authorList>
            <person name="Wu G."/>
            <person name="Miyauchi S."/>
            <person name="Morin E."/>
            <person name="Kuo A."/>
            <person name="Drula E."/>
            <person name="Varga T."/>
            <person name="Kohler A."/>
            <person name="Feng B."/>
            <person name="Cao Y."/>
            <person name="Lipzen A."/>
            <person name="Daum C."/>
            <person name="Hundley H."/>
            <person name="Pangilinan J."/>
            <person name="Johnson J."/>
            <person name="Barry K."/>
            <person name="LaButti K."/>
            <person name="Ng V."/>
            <person name="Ahrendt S."/>
            <person name="Min B."/>
            <person name="Choi I.G."/>
            <person name="Park H."/>
            <person name="Plett J.M."/>
            <person name="Magnuson J."/>
            <person name="Spatafora J.W."/>
            <person name="Nagy L.G."/>
            <person name="Henrissat B."/>
            <person name="Grigoriev I.V."/>
            <person name="Yang Z.L."/>
            <person name="Xu J."/>
            <person name="Martin F.M."/>
        </authorList>
    </citation>
    <scope>NUCLEOTIDE SEQUENCE</scope>
    <source>
        <strain evidence="2">KKN 215</strain>
    </source>
</reference>
<sequence length="437" mass="47832">MSQNTVAYPSVDSCPPAYSFQPHQKAHLSQAPPDYENVPPSPLSNTHHSGRRRSSVMLSITTWAENVPPGSPAPPRRKESFAAESNEDKMALKAAGYTTGIMNFQDVLLPPTVPVKKSRYSMLPEPRSSQKERNEVRRSNSQSSLKGHHSSRTRSSRHPNTATSQTPIPPPTTSSAVKDKKAKYGQYPAPLDRDLVLTQFLDGGNSEDQIRRFVEARAKATGAVKVNGKYVGAGDIWRDDRGGVWRDQDEELEYARLLPKETKDKSWVGFGGGKSKTLAVPSAEDELRRGSVSTMDTMDSDLDPRYVMQPDDEEVAKFGGAVPSHAHTHHAARHLRKPEALLDPFPEPSAHHSSKERRRPAPLAINVPSNSPAYVYSPENPAHQEAGRKDFMESSFSPAAVTAKQVPSKSGVTSHAPAETKSKLGVKGLLKAVGMKK</sequence>
<feature type="compositionally biased region" description="Basic residues" evidence="1">
    <location>
        <begin position="146"/>
        <end position="157"/>
    </location>
</feature>
<name>A0A8K0XMY5_9AGAR</name>
<feature type="region of interest" description="Disordered" evidence="1">
    <location>
        <begin position="396"/>
        <end position="419"/>
    </location>
</feature>
<dbReference type="OrthoDB" id="3233731at2759"/>
<dbReference type="Proteomes" id="UP000813824">
    <property type="component" value="Unassembled WGS sequence"/>
</dbReference>
<dbReference type="EMBL" id="JAEVFJ010000029">
    <property type="protein sequence ID" value="KAH8093258.1"/>
    <property type="molecule type" value="Genomic_DNA"/>
</dbReference>
<comment type="caution">
    <text evidence="2">The sequence shown here is derived from an EMBL/GenBank/DDBJ whole genome shotgun (WGS) entry which is preliminary data.</text>
</comment>
<feature type="region of interest" description="Disordered" evidence="1">
    <location>
        <begin position="118"/>
        <end position="180"/>
    </location>
</feature>
<accession>A0A8K0XMY5</accession>
<dbReference type="AlphaFoldDB" id="A0A8K0XMY5"/>
<feature type="compositionally biased region" description="Basic and acidic residues" evidence="1">
    <location>
        <begin position="128"/>
        <end position="138"/>
    </location>
</feature>
<feature type="region of interest" description="Disordered" evidence="1">
    <location>
        <begin position="1"/>
        <end position="86"/>
    </location>
</feature>
<feature type="compositionally biased region" description="Basic and acidic residues" evidence="1">
    <location>
        <begin position="76"/>
        <end position="86"/>
    </location>
</feature>
<keyword evidence="3" id="KW-1185">Reference proteome</keyword>
<gene>
    <name evidence="2" type="ORF">BXZ70DRAFT_390118</name>
</gene>
<feature type="region of interest" description="Disordered" evidence="1">
    <location>
        <begin position="279"/>
        <end position="302"/>
    </location>
</feature>
<proteinExistence type="predicted"/>
<evidence type="ECO:0000256" key="1">
    <source>
        <dbReference type="SAM" id="MobiDB-lite"/>
    </source>
</evidence>
<organism evidence="2 3">
    <name type="scientific">Cristinia sonorae</name>
    <dbReference type="NCBI Taxonomy" id="1940300"/>
    <lineage>
        <taxon>Eukaryota</taxon>
        <taxon>Fungi</taxon>
        <taxon>Dikarya</taxon>
        <taxon>Basidiomycota</taxon>
        <taxon>Agaricomycotina</taxon>
        <taxon>Agaricomycetes</taxon>
        <taxon>Agaricomycetidae</taxon>
        <taxon>Agaricales</taxon>
        <taxon>Pleurotineae</taxon>
        <taxon>Stephanosporaceae</taxon>
        <taxon>Cristinia</taxon>
    </lineage>
</organism>
<protein>
    <submittedName>
        <fullName evidence="2">Uncharacterized protein</fullName>
    </submittedName>
</protein>
<feature type="region of interest" description="Disordered" evidence="1">
    <location>
        <begin position="341"/>
        <end position="360"/>
    </location>
</feature>
<evidence type="ECO:0000313" key="3">
    <source>
        <dbReference type="Proteomes" id="UP000813824"/>
    </source>
</evidence>